<accession>A0A6I3LLZ5</accession>
<reference evidence="3 4" key="1">
    <citation type="submission" date="2019-11" db="EMBL/GenBank/DDBJ databases">
        <title>Genome of Strain BIT-d1.</title>
        <authorList>
            <person name="Yang Y."/>
        </authorList>
    </citation>
    <scope>NUCLEOTIDE SEQUENCE [LARGE SCALE GENOMIC DNA]</scope>
    <source>
        <strain evidence="3 4">BIT-d1</strain>
    </source>
</reference>
<sequence>MKKTVFILASILSFAVVSCKDKQATTETPETNQETTQTEVQVEKTESKLTGSWELLAVTTPAAEGKTVDQLFPNKKPSLTFSGENQLNGNDGCNNIMGEYESKENNGIAIGDKLAATKMFCEGVADTVFMQGLTSVTKYDIVGDELLFISGDIVVMKFKKAEVTE</sequence>
<dbReference type="OrthoDB" id="880459at2"/>
<dbReference type="InterPro" id="IPR053147">
    <property type="entry name" value="Hsp_HslJ-like"/>
</dbReference>
<evidence type="ECO:0000259" key="2">
    <source>
        <dbReference type="Pfam" id="PF03724"/>
    </source>
</evidence>
<keyword evidence="4" id="KW-1185">Reference proteome</keyword>
<dbReference type="InterPro" id="IPR038670">
    <property type="entry name" value="HslJ-like_sf"/>
</dbReference>
<evidence type="ECO:0000256" key="1">
    <source>
        <dbReference type="SAM" id="SignalP"/>
    </source>
</evidence>
<dbReference type="EMBL" id="WMJX01000017">
    <property type="protein sequence ID" value="MTG98320.1"/>
    <property type="molecule type" value="Genomic_DNA"/>
</dbReference>
<feature type="chain" id="PRO_5026236903" evidence="1">
    <location>
        <begin position="20"/>
        <end position="165"/>
    </location>
</feature>
<proteinExistence type="predicted"/>
<dbReference type="AlphaFoldDB" id="A0A6I3LLZ5"/>
<comment type="caution">
    <text evidence="3">The sequence shown here is derived from an EMBL/GenBank/DDBJ whole genome shotgun (WGS) entry which is preliminary data.</text>
</comment>
<gene>
    <name evidence="3" type="ORF">GJV76_09305</name>
</gene>
<evidence type="ECO:0000313" key="4">
    <source>
        <dbReference type="Proteomes" id="UP000438760"/>
    </source>
</evidence>
<keyword evidence="1" id="KW-0732">Signal</keyword>
<dbReference type="RefSeq" id="WP_155092367.1">
    <property type="nucleotide sequence ID" value="NZ_CP102754.1"/>
</dbReference>
<dbReference type="PROSITE" id="PS51257">
    <property type="entry name" value="PROKAR_LIPOPROTEIN"/>
    <property type="match status" value="1"/>
</dbReference>
<dbReference type="PANTHER" id="PTHR35535">
    <property type="entry name" value="HEAT SHOCK PROTEIN HSLJ"/>
    <property type="match status" value="1"/>
</dbReference>
<protein>
    <submittedName>
        <fullName evidence="3">META domain-containing protein</fullName>
    </submittedName>
</protein>
<feature type="domain" description="DUF306" evidence="2">
    <location>
        <begin position="48"/>
        <end position="158"/>
    </location>
</feature>
<dbReference type="InterPro" id="IPR005184">
    <property type="entry name" value="DUF306_Meta_HslJ"/>
</dbReference>
<dbReference type="PANTHER" id="PTHR35535:SF1">
    <property type="entry name" value="HEAT SHOCK PROTEIN HSLJ"/>
    <property type="match status" value="1"/>
</dbReference>
<dbReference type="Pfam" id="PF03724">
    <property type="entry name" value="META"/>
    <property type="match status" value="1"/>
</dbReference>
<evidence type="ECO:0000313" key="3">
    <source>
        <dbReference type="EMBL" id="MTG98320.1"/>
    </source>
</evidence>
<feature type="signal peptide" evidence="1">
    <location>
        <begin position="1"/>
        <end position="19"/>
    </location>
</feature>
<dbReference type="Gene3D" id="2.40.128.270">
    <property type="match status" value="1"/>
</dbReference>
<name>A0A6I3LLZ5_9FLAO</name>
<organism evidence="3 4">
    <name type="scientific">Myroides albus</name>
    <dbReference type="NCBI Taxonomy" id="2562892"/>
    <lineage>
        <taxon>Bacteria</taxon>
        <taxon>Pseudomonadati</taxon>
        <taxon>Bacteroidota</taxon>
        <taxon>Flavobacteriia</taxon>
        <taxon>Flavobacteriales</taxon>
        <taxon>Flavobacteriaceae</taxon>
        <taxon>Myroides</taxon>
    </lineage>
</organism>
<dbReference type="Proteomes" id="UP000438760">
    <property type="component" value="Unassembled WGS sequence"/>
</dbReference>